<keyword evidence="1" id="KW-0472">Membrane</keyword>
<protein>
    <recommendedName>
        <fullName evidence="2">Ig-like domain-containing protein</fullName>
    </recommendedName>
</protein>
<evidence type="ECO:0000313" key="3">
    <source>
        <dbReference type="EMBL" id="KAJ8022163.1"/>
    </source>
</evidence>
<dbReference type="OrthoDB" id="6159398at2759"/>
<dbReference type="PROSITE" id="PS50835">
    <property type="entry name" value="IG_LIKE"/>
    <property type="match status" value="1"/>
</dbReference>
<evidence type="ECO:0000256" key="1">
    <source>
        <dbReference type="SAM" id="Phobius"/>
    </source>
</evidence>
<organism evidence="3 4">
    <name type="scientific">Holothuria leucospilota</name>
    <name type="common">Black long sea cucumber</name>
    <name type="synonym">Mertensiothuria leucospilota</name>
    <dbReference type="NCBI Taxonomy" id="206669"/>
    <lineage>
        <taxon>Eukaryota</taxon>
        <taxon>Metazoa</taxon>
        <taxon>Echinodermata</taxon>
        <taxon>Eleutherozoa</taxon>
        <taxon>Echinozoa</taxon>
        <taxon>Holothuroidea</taxon>
        <taxon>Aspidochirotacea</taxon>
        <taxon>Aspidochirotida</taxon>
        <taxon>Holothuriidae</taxon>
        <taxon>Holothuria</taxon>
    </lineage>
</organism>
<reference evidence="3" key="1">
    <citation type="submission" date="2021-10" db="EMBL/GenBank/DDBJ databases">
        <title>Tropical sea cucumber genome reveals ecological adaptation and Cuvierian tubules defense mechanism.</title>
        <authorList>
            <person name="Chen T."/>
        </authorList>
    </citation>
    <scope>NUCLEOTIDE SEQUENCE</scope>
    <source>
        <strain evidence="3">Nanhai2018</strain>
        <tissue evidence="3">Muscle</tissue>
    </source>
</reference>
<accession>A0A9Q0YG64</accession>
<comment type="caution">
    <text evidence="3">The sequence shown here is derived from an EMBL/GenBank/DDBJ whole genome shotgun (WGS) entry which is preliminary data.</text>
</comment>
<evidence type="ECO:0000259" key="2">
    <source>
        <dbReference type="PROSITE" id="PS50835"/>
    </source>
</evidence>
<gene>
    <name evidence="3" type="ORF">HOLleu_39575</name>
</gene>
<dbReference type="AlphaFoldDB" id="A0A9Q0YG64"/>
<keyword evidence="1" id="KW-1133">Transmembrane helix</keyword>
<dbReference type="InterPro" id="IPR003599">
    <property type="entry name" value="Ig_sub"/>
</dbReference>
<dbReference type="SMART" id="SM00409">
    <property type="entry name" value="IG"/>
    <property type="match status" value="2"/>
</dbReference>
<keyword evidence="4" id="KW-1185">Reference proteome</keyword>
<dbReference type="InterPro" id="IPR036179">
    <property type="entry name" value="Ig-like_dom_sf"/>
</dbReference>
<dbReference type="EMBL" id="JAIZAY010000021">
    <property type="protein sequence ID" value="KAJ8022163.1"/>
    <property type="molecule type" value="Genomic_DNA"/>
</dbReference>
<dbReference type="SUPFAM" id="SSF48726">
    <property type="entry name" value="Immunoglobulin"/>
    <property type="match status" value="1"/>
</dbReference>
<dbReference type="Proteomes" id="UP001152320">
    <property type="component" value="Chromosome 21"/>
</dbReference>
<dbReference type="InterPro" id="IPR007110">
    <property type="entry name" value="Ig-like_dom"/>
</dbReference>
<proteinExistence type="predicted"/>
<evidence type="ECO:0000313" key="4">
    <source>
        <dbReference type="Proteomes" id="UP001152320"/>
    </source>
</evidence>
<feature type="domain" description="Ig-like" evidence="2">
    <location>
        <begin position="48"/>
        <end position="116"/>
    </location>
</feature>
<feature type="transmembrane region" description="Helical" evidence="1">
    <location>
        <begin position="334"/>
        <end position="354"/>
    </location>
</feature>
<name>A0A9Q0YG64_HOLLE</name>
<sequence>MDLSNTLVSVICISIVSHTVRNVSAVRWEFKDVYEPGNVLYVKETMNVELLCSKITSSTVSFIAWSPEGTLPDESITVFNASRPTTKSNKYYFSELSDTFFLHDMGKQDGGNYYCTQILQPYGKTRLLYVTLKVVKFPKPICSTNYRYPVIFHDEMKDSFQFNCSTETGDPPLEIEMFVDDVILSPDRSWTKNGVTTLSVITYMAEDLNSSTCSCSVRQELPFPYNERYEETCSFGPMHVLPGFDITISPSSAFFKEGDNVTFTCMSNVSGVEKKWQNITRGKYTITNNGERSYLNVLDLKPPLSGRIALECEGSYGSRVVTAIAHVNTKRTRLFLLIFGLIIFNFVVGFLDYCRRKSNRRRQRRIKIAKGDYERRTASQISKSKAINEDSVSHQAYDRSIVRQDPSHKEKKYFDVVSKSYIYDSEGYLSPNNEGCTEDVVVYDGVES</sequence>
<keyword evidence="1" id="KW-0812">Transmembrane</keyword>